<evidence type="ECO:0000313" key="1">
    <source>
        <dbReference type="EMBL" id="CAB0003524.1"/>
    </source>
</evidence>
<protein>
    <submittedName>
        <fullName evidence="1">Uncharacterized protein</fullName>
    </submittedName>
</protein>
<dbReference type="Proteomes" id="UP000479000">
    <property type="component" value="Unassembled WGS sequence"/>
</dbReference>
<reference evidence="1 2" key="1">
    <citation type="submission" date="2020-02" db="EMBL/GenBank/DDBJ databases">
        <authorList>
            <person name="Ferguson B K."/>
        </authorList>
    </citation>
    <scope>NUCLEOTIDE SEQUENCE [LARGE SCALE GENOMIC DNA]</scope>
</reference>
<dbReference type="AlphaFoldDB" id="A0A6H5GJY1"/>
<evidence type="ECO:0000313" key="2">
    <source>
        <dbReference type="Proteomes" id="UP000479000"/>
    </source>
</evidence>
<name>A0A6H5GJY1_9HEMI</name>
<proteinExistence type="predicted"/>
<dbReference type="EMBL" id="CADCXU010013521">
    <property type="protein sequence ID" value="CAB0003524.1"/>
    <property type="molecule type" value="Genomic_DNA"/>
</dbReference>
<gene>
    <name evidence="1" type="ORF">NTEN_LOCUS9047</name>
</gene>
<keyword evidence="2" id="KW-1185">Reference proteome</keyword>
<accession>A0A6H5GJY1</accession>
<organism evidence="1 2">
    <name type="scientific">Nesidiocoris tenuis</name>
    <dbReference type="NCBI Taxonomy" id="355587"/>
    <lineage>
        <taxon>Eukaryota</taxon>
        <taxon>Metazoa</taxon>
        <taxon>Ecdysozoa</taxon>
        <taxon>Arthropoda</taxon>
        <taxon>Hexapoda</taxon>
        <taxon>Insecta</taxon>
        <taxon>Pterygota</taxon>
        <taxon>Neoptera</taxon>
        <taxon>Paraneoptera</taxon>
        <taxon>Hemiptera</taxon>
        <taxon>Heteroptera</taxon>
        <taxon>Panheteroptera</taxon>
        <taxon>Cimicomorpha</taxon>
        <taxon>Miridae</taxon>
        <taxon>Dicyphina</taxon>
        <taxon>Nesidiocoris</taxon>
    </lineage>
</organism>
<sequence>MRIRLTTLFLEPTGGKNRLDPHGAQEGEEVLTMCYYVQRQAAGASLKTGQRRPAEPPIYNRIRFLQISVTSTGRDHRPGFLKPFSYQKPGIAPVQMVDHKRVTAEFHVKDSPQLEAGDQGILGFSTPSKLQWLFLVDGTFRLLSQTDSTSGSILLPKAPSLATTRDASRPSGVSLLCHLTAMMCLRSSQNMIKSCCKFTNQNMKVIKLNVIYAHWFKMKMKFGITLAIQYRRGVRYGRRRFDESPNEGAADDRFSPFAESSRCSESNRVHLEDSQVEKLSVLSICSKQFVKNGATPIDVGNNPFIRSTTSTEIDVSPSVSLVRVKVRKRVHCTKTPFFGRSARIRIAPRVSKFSMARRIFSKSFCPQRERKLKIITLPVASMVPSINDHLYCGWLNMNHQLTIINRLPTIKPQLSTIIDSDYLQKIPVKLAGGTAAGRSIRLVSLSLELRTRKYSPFCRPIGRVYQPINCWKIEGAPNPV</sequence>